<comment type="caution">
    <text evidence="2">The sequence shown here is derived from an EMBL/GenBank/DDBJ whole genome shotgun (WGS) entry which is preliminary data.</text>
</comment>
<name>A0A9W7ZMA2_9FUNG</name>
<dbReference type="AlphaFoldDB" id="A0A9W7ZMA2"/>
<gene>
    <name evidence="2" type="ORF">H4219_005864</name>
</gene>
<feature type="compositionally biased region" description="Low complexity" evidence="1">
    <location>
        <begin position="26"/>
        <end position="42"/>
    </location>
</feature>
<dbReference type="EMBL" id="JANBPU010000422">
    <property type="protein sequence ID" value="KAJ1911674.1"/>
    <property type="molecule type" value="Genomic_DNA"/>
</dbReference>
<evidence type="ECO:0000256" key="1">
    <source>
        <dbReference type="SAM" id="MobiDB-lite"/>
    </source>
</evidence>
<accession>A0A9W7ZMA2</accession>
<feature type="region of interest" description="Disordered" evidence="1">
    <location>
        <begin position="1"/>
        <end position="49"/>
    </location>
</feature>
<organism evidence="2 3">
    <name type="scientific">Mycoemilia scoparia</name>
    <dbReference type="NCBI Taxonomy" id="417184"/>
    <lineage>
        <taxon>Eukaryota</taxon>
        <taxon>Fungi</taxon>
        <taxon>Fungi incertae sedis</taxon>
        <taxon>Zoopagomycota</taxon>
        <taxon>Kickxellomycotina</taxon>
        <taxon>Kickxellomycetes</taxon>
        <taxon>Kickxellales</taxon>
        <taxon>Kickxellaceae</taxon>
        <taxon>Mycoemilia</taxon>
    </lineage>
</organism>
<sequence>MPKAKKNPSTAEPPRKKPRTRSVARSEANTTTTSGAGSNTSGTEEHVKIPRKADSIISKVCAERGGIEIHHDIPGYHSILTHDNVIIHGVMESYDEKAYLWLLQCNKYKNPLICLRAHRKGLKEVERPKLFSCTVTTITRENKLKIATKRSGRIKLGRTFDLNRPEQIGNYEYFMHGVTELACETLNHGDEYIMKMYR</sequence>
<protein>
    <submittedName>
        <fullName evidence="2">Uncharacterized protein</fullName>
    </submittedName>
</protein>
<reference evidence="2" key="1">
    <citation type="submission" date="2022-07" db="EMBL/GenBank/DDBJ databases">
        <title>Phylogenomic reconstructions and comparative analyses of Kickxellomycotina fungi.</title>
        <authorList>
            <person name="Reynolds N.K."/>
            <person name="Stajich J.E."/>
            <person name="Barry K."/>
            <person name="Grigoriev I.V."/>
            <person name="Crous P."/>
            <person name="Smith M.E."/>
        </authorList>
    </citation>
    <scope>NUCLEOTIDE SEQUENCE</scope>
    <source>
        <strain evidence="2">NBRC 100468</strain>
    </source>
</reference>
<dbReference type="Proteomes" id="UP001150538">
    <property type="component" value="Unassembled WGS sequence"/>
</dbReference>
<proteinExistence type="predicted"/>
<evidence type="ECO:0000313" key="2">
    <source>
        <dbReference type="EMBL" id="KAJ1911674.1"/>
    </source>
</evidence>
<evidence type="ECO:0000313" key="3">
    <source>
        <dbReference type="Proteomes" id="UP001150538"/>
    </source>
</evidence>
<keyword evidence="3" id="KW-1185">Reference proteome</keyword>